<dbReference type="PANTHER" id="PTHR10578:SF107">
    <property type="entry name" value="2-HYDROXYACID OXIDASE 1"/>
    <property type="match status" value="1"/>
</dbReference>
<evidence type="ECO:0000313" key="7">
    <source>
        <dbReference type="EMBL" id="MFC5822556.1"/>
    </source>
</evidence>
<reference evidence="8" key="1">
    <citation type="journal article" date="2019" name="Int. J. Syst. Evol. Microbiol.">
        <title>The Global Catalogue of Microorganisms (GCM) 10K type strain sequencing project: providing services to taxonomists for standard genome sequencing and annotation.</title>
        <authorList>
            <consortium name="The Broad Institute Genomics Platform"/>
            <consortium name="The Broad Institute Genome Sequencing Center for Infectious Disease"/>
            <person name="Wu L."/>
            <person name="Ma J."/>
        </authorList>
    </citation>
    <scope>NUCLEOTIDE SEQUENCE [LARGE SCALE GENOMIC DNA]</scope>
    <source>
        <strain evidence="8">CCUG 53903</strain>
    </source>
</reference>
<comment type="cofactor">
    <cofactor evidence="1">
        <name>FMN</name>
        <dbReference type="ChEBI" id="CHEBI:58210"/>
    </cofactor>
</comment>
<evidence type="ECO:0000256" key="3">
    <source>
        <dbReference type="ARBA" id="ARBA00022643"/>
    </source>
</evidence>
<keyword evidence="8" id="KW-1185">Reference proteome</keyword>
<dbReference type="EMBL" id="JBHSPA010000004">
    <property type="protein sequence ID" value="MFC5822556.1"/>
    <property type="molecule type" value="Genomic_DNA"/>
</dbReference>
<evidence type="ECO:0000256" key="2">
    <source>
        <dbReference type="ARBA" id="ARBA00022630"/>
    </source>
</evidence>
<proteinExistence type="inferred from homology"/>
<gene>
    <name evidence="7" type="ORF">ACFPZ3_01690</name>
</gene>
<dbReference type="InterPro" id="IPR012133">
    <property type="entry name" value="Alpha-hydoxy_acid_DH_FMN"/>
</dbReference>
<comment type="similarity">
    <text evidence="5">Belongs to the FMN-dependent alpha-hydroxy acid dehydrogenase family.</text>
</comment>
<dbReference type="CDD" id="cd02809">
    <property type="entry name" value="alpha_hydroxyacid_oxid_FMN"/>
    <property type="match status" value="1"/>
</dbReference>
<name>A0ABW1CAA2_9ACTN</name>
<dbReference type="InterPro" id="IPR000262">
    <property type="entry name" value="FMN-dep_DH"/>
</dbReference>
<comment type="caution">
    <text evidence="7">The sequence shown here is derived from an EMBL/GenBank/DDBJ whole genome shotgun (WGS) entry which is preliminary data.</text>
</comment>
<evidence type="ECO:0000259" key="6">
    <source>
        <dbReference type="PROSITE" id="PS51349"/>
    </source>
</evidence>
<dbReference type="InterPro" id="IPR013785">
    <property type="entry name" value="Aldolase_TIM"/>
</dbReference>
<dbReference type="Gene3D" id="3.20.20.70">
    <property type="entry name" value="Aldolase class I"/>
    <property type="match status" value="1"/>
</dbReference>
<accession>A0ABW1CAA2</accession>
<protein>
    <submittedName>
        <fullName evidence="7">Alpha-hydroxy-acid oxidizing protein</fullName>
    </submittedName>
</protein>
<organism evidence="7 8">
    <name type="scientific">Nonomuraea insulae</name>
    <dbReference type="NCBI Taxonomy" id="1616787"/>
    <lineage>
        <taxon>Bacteria</taxon>
        <taxon>Bacillati</taxon>
        <taxon>Actinomycetota</taxon>
        <taxon>Actinomycetes</taxon>
        <taxon>Streptosporangiales</taxon>
        <taxon>Streptosporangiaceae</taxon>
        <taxon>Nonomuraea</taxon>
    </lineage>
</organism>
<keyword evidence="4" id="KW-0560">Oxidoreductase</keyword>
<keyword evidence="2" id="KW-0285">Flavoprotein</keyword>
<dbReference type="Pfam" id="PF01070">
    <property type="entry name" value="FMN_dh"/>
    <property type="match status" value="1"/>
</dbReference>
<dbReference type="RefSeq" id="WP_379512108.1">
    <property type="nucleotide sequence ID" value="NZ_JBHSPA010000004.1"/>
</dbReference>
<dbReference type="PROSITE" id="PS51349">
    <property type="entry name" value="FMN_HYDROXY_ACID_DH_2"/>
    <property type="match status" value="1"/>
</dbReference>
<evidence type="ECO:0000256" key="5">
    <source>
        <dbReference type="ARBA" id="ARBA00024042"/>
    </source>
</evidence>
<dbReference type="PANTHER" id="PTHR10578">
    <property type="entry name" value="S -2-HYDROXY-ACID OXIDASE-RELATED"/>
    <property type="match status" value="1"/>
</dbReference>
<keyword evidence="3" id="KW-0288">FMN</keyword>
<sequence length="360" mass="37080">MSDPRPADPPLPGTLRDYERAAMALLGDDVAGYLAGGAADEHSTRWNADRFAGIRLAPRVLTDVRDLDTSADLLGTRLEHPILLAPTGAHRLFHPGGEHATAAGAAGTVYVVSSYSTTAFADLAAQAAGPLWFQLNPVPDADFVRETVRGAVTAGARAIVVTLDTPVAGTRDRQSWNGLDLPGGMSYPMLGGYGGLRPDPAARSIYRPALDAGFTAHDLARIVAEAGAPVVAKGVLRADDAATLVDLGVAGIIVSNHGGRNLDTVPATIDALPGVVRAVGGRVPVLLDGGIRRGTDVLKAIALGARAVLVGRPALWGLTAGGADGVRHVIDVLRTELEMAMALCGVTSLGAAGSDILWEE</sequence>
<dbReference type="Proteomes" id="UP001596058">
    <property type="component" value="Unassembled WGS sequence"/>
</dbReference>
<evidence type="ECO:0000256" key="1">
    <source>
        <dbReference type="ARBA" id="ARBA00001917"/>
    </source>
</evidence>
<dbReference type="InterPro" id="IPR037396">
    <property type="entry name" value="FMN_HAD"/>
</dbReference>
<dbReference type="SUPFAM" id="SSF51395">
    <property type="entry name" value="FMN-linked oxidoreductases"/>
    <property type="match status" value="1"/>
</dbReference>
<evidence type="ECO:0000256" key="4">
    <source>
        <dbReference type="ARBA" id="ARBA00023002"/>
    </source>
</evidence>
<feature type="domain" description="FMN hydroxy acid dehydrogenase" evidence="6">
    <location>
        <begin position="7"/>
        <end position="360"/>
    </location>
</feature>
<evidence type="ECO:0000313" key="8">
    <source>
        <dbReference type="Proteomes" id="UP001596058"/>
    </source>
</evidence>
<dbReference type="PIRSF" id="PIRSF000138">
    <property type="entry name" value="Al-hdrx_acd_dh"/>
    <property type="match status" value="1"/>
</dbReference>